<keyword evidence="2" id="KW-1185">Reference proteome</keyword>
<reference evidence="1" key="1">
    <citation type="submission" date="2021-04" db="EMBL/GenBank/DDBJ databases">
        <authorList>
            <person name="Tunstrom K."/>
        </authorList>
    </citation>
    <scope>NUCLEOTIDE SEQUENCE</scope>
</reference>
<dbReference type="EMBL" id="CAJQZP010000774">
    <property type="protein sequence ID" value="CAG4984747.1"/>
    <property type="molecule type" value="Genomic_DNA"/>
</dbReference>
<name>A0A8S3WWM7_PARAO</name>
<comment type="caution">
    <text evidence="1">The sequence shown here is derived from an EMBL/GenBank/DDBJ whole genome shotgun (WGS) entry which is preliminary data.</text>
</comment>
<gene>
    <name evidence="1" type="ORF">PAPOLLO_LOCUS10928</name>
</gene>
<dbReference type="AlphaFoldDB" id="A0A8S3WWM7"/>
<dbReference type="Proteomes" id="UP000691718">
    <property type="component" value="Unassembled WGS sequence"/>
</dbReference>
<accession>A0A8S3WWM7</accession>
<sequence>MCRKAGRLSPPKRREVQWRGNRGKILQSFNQLNDTRRDLTQLINLWSYTKINIKKRDFEYRRNYNATGGSPRLPSHTCYLRTEKIISLGKISREINGIPRSRVQKAYGNNGSRT</sequence>
<evidence type="ECO:0000313" key="1">
    <source>
        <dbReference type="EMBL" id="CAG4984747.1"/>
    </source>
</evidence>
<organism evidence="1 2">
    <name type="scientific">Parnassius apollo</name>
    <name type="common">Apollo butterfly</name>
    <name type="synonym">Papilio apollo</name>
    <dbReference type="NCBI Taxonomy" id="110799"/>
    <lineage>
        <taxon>Eukaryota</taxon>
        <taxon>Metazoa</taxon>
        <taxon>Ecdysozoa</taxon>
        <taxon>Arthropoda</taxon>
        <taxon>Hexapoda</taxon>
        <taxon>Insecta</taxon>
        <taxon>Pterygota</taxon>
        <taxon>Neoptera</taxon>
        <taxon>Endopterygota</taxon>
        <taxon>Lepidoptera</taxon>
        <taxon>Glossata</taxon>
        <taxon>Ditrysia</taxon>
        <taxon>Papilionoidea</taxon>
        <taxon>Papilionidae</taxon>
        <taxon>Parnassiinae</taxon>
        <taxon>Parnassini</taxon>
        <taxon>Parnassius</taxon>
        <taxon>Parnassius</taxon>
    </lineage>
</organism>
<evidence type="ECO:0000313" key="2">
    <source>
        <dbReference type="Proteomes" id="UP000691718"/>
    </source>
</evidence>
<protein>
    <submittedName>
        <fullName evidence="1">(apollo) hypothetical protein</fullName>
    </submittedName>
</protein>
<proteinExistence type="predicted"/>
<dbReference type="OrthoDB" id="6084504at2759"/>